<dbReference type="PANTHER" id="PTHR43161">
    <property type="entry name" value="SORBITOL DEHYDROGENASE"/>
    <property type="match status" value="1"/>
</dbReference>
<gene>
    <name evidence="7" type="ORF">HKBW3S42_01327</name>
</gene>
<dbReference type="InterPro" id="IPR002328">
    <property type="entry name" value="ADH_Zn_CS"/>
</dbReference>
<comment type="similarity">
    <text evidence="2">Belongs to the zinc-containing alcohol dehydrogenase family.</text>
</comment>
<protein>
    <submittedName>
        <fullName evidence="7">Threonine 3-dehydrogenase</fullName>
    </submittedName>
</protein>
<feature type="non-terminal residue" evidence="7">
    <location>
        <position position="142"/>
    </location>
</feature>
<dbReference type="SUPFAM" id="SSF50129">
    <property type="entry name" value="GroES-like"/>
    <property type="match status" value="1"/>
</dbReference>
<evidence type="ECO:0000256" key="5">
    <source>
        <dbReference type="ARBA" id="ARBA00023002"/>
    </source>
</evidence>
<dbReference type="Gene3D" id="3.90.180.10">
    <property type="entry name" value="Medium-chain alcohol dehydrogenases, catalytic domain"/>
    <property type="match status" value="1"/>
</dbReference>
<comment type="caution">
    <text evidence="7">The sequence shown here is derived from an EMBL/GenBank/DDBJ whole genome shotgun (WGS) entry which is preliminary data.</text>
</comment>
<proteinExistence type="inferred from homology"/>
<dbReference type="GO" id="GO:0008270">
    <property type="term" value="F:zinc ion binding"/>
    <property type="evidence" value="ECO:0007669"/>
    <property type="project" value="InterPro"/>
</dbReference>
<dbReference type="Pfam" id="PF08240">
    <property type="entry name" value="ADH_N"/>
    <property type="match status" value="1"/>
</dbReference>
<evidence type="ECO:0000256" key="2">
    <source>
        <dbReference type="ARBA" id="ARBA00008072"/>
    </source>
</evidence>
<evidence type="ECO:0000256" key="3">
    <source>
        <dbReference type="ARBA" id="ARBA00022723"/>
    </source>
</evidence>
<evidence type="ECO:0000259" key="6">
    <source>
        <dbReference type="Pfam" id="PF08240"/>
    </source>
</evidence>
<evidence type="ECO:0000256" key="4">
    <source>
        <dbReference type="ARBA" id="ARBA00022833"/>
    </source>
</evidence>
<dbReference type="InterPro" id="IPR013154">
    <property type="entry name" value="ADH-like_N"/>
</dbReference>
<feature type="domain" description="Alcohol dehydrogenase-like N-terminal" evidence="6">
    <location>
        <begin position="29"/>
        <end position="141"/>
    </location>
</feature>
<dbReference type="AlphaFoldDB" id="A0A6V8PPN6"/>
<dbReference type="InterPro" id="IPR011032">
    <property type="entry name" value="GroES-like_sf"/>
</dbReference>
<keyword evidence="3" id="KW-0479">Metal-binding</keyword>
<comment type="cofactor">
    <cofactor evidence="1">
        <name>Zn(2+)</name>
        <dbReference type="ChEBI" id="CHEBI:29105"/>
    </cofactor>
</comment>
<dbReference type="PANTHER" id="PTHR43161:SF9">
    <property type="entry name" value="SORBITOL DEHYDROGENASE"/>
    <property type="match status" value="1"/>
</dbReference>
<organism evidence="7 8">
    <name type="scientific">Candidatus Hakubella thermalkaliphila</name>
    <dbReference type="NCBI Taxonomy" id="2754717"/>
    <lineage>
        <taxon>Bacteria</taxon>
        <taxon>Bacillati</taxon>
        <taxon>Actinomycetota</taxon>
        <taxon>Actinomycetota incertae sedis</taxon>
        <taxon>Candidatus Hakubellales</taxon>
        <taxon>Candidatus Hakubellaceae</taxon>
        <taxon>Candidatus Hakubella</taxon>
    </lineage>
</organism>
<keyword evidence="4" id="KW-0862">Zinc</keyword>
<reference evidence="7 8" key="1">
    <citation type="journal article" date="2020" name="Front. Microbiol.">
        <title>Single-cell genomics of novel Actinobacteria with the Wood-Ljungdahl pathway discovered in a serpentinizing system.</title>
        <authorList>
            <person name="Merino N."/>
            <person name="Kawai M."/>
            <person name="Boyd E.S."/>
            <person name="Colman D.R."/>
            <person name="McGlynn S.E."/>
            <person name="Nealson K.H."/>
            <person name="Kurokawa K."/>
            <person name="Hongoh Y."/>
        </authorList>
    </citation>
    <scope>NUCLEOTIDE SEQUENCE [LARGE SCALE GENOMIC DNA]</scope>
    <source>
        <strain evidence="7 8">S42</strain>
    </source>
</reference>
<evidence type="ECO:0000256" key="1">
    <source>
        <dbReference type="ARBA" id="ARBA00001947"/>
    </source>
</evidence>
<evidence type="ECO:0000313" key="7">
    <source>
        <dbReference type="EMBL" id="GFP33016.1"/>
    </source>
</evidence>
<dbReference type="PROSITE" id="PS00059">
    <property type="entry name" value="ADH_ZINC"/>
    <property type="match status" value="1"/>
</dbReference>
<sequence>MAEKIKAAVLHKPLDLRVEKVDMPVAGLDDVLVKVRVVGVCGSDVHYWQTGRIGPYVVEQPMILGHECAGEVVEVGNNVKRLQVGDRVALEPGIPCRKCFFCRSGRYNLCPDVHFMATPPVDGALVEYLVHPADFAFPLPEN</sequence>
<name>A0A6V8PPN6_9ACTN</name>
<dbReference type="GO" id="GO:0016491">
    <property type="term" value="F:oxidoreductase activity"/>
    <property type="evidence" value="ECO:0007669"/>
    <property type="project" value="UniProtKB-KW"/>
</dbReference>
<keyword evidence="5" id="KW-0560">Oxidoreductase</keyword>
<dbReference type="Proteomes" id="UP000568877">
    <property type="component" value="Unassembled WGS sequence"/>
</dbReference>
<evidence type="ECO:0000313" key="8">
    <source>
        <dbReference type="Proteomes" id="UP000568877"/>
    </source>
</evidence>
<dbReference type="EMBL" id="BLSA01000235">
    <property type="protein sequence ID" value="GFP33016.1"/>
    <property type="molecule type" value="Genomic_DNA"/>
</dbReference>
<accession>A0A6V8PPN6</accession>